<evidence type="ECO:0000313" key="2">
    <source>
        <dbReference type="Proteomes" id="UP000287394"/>
    </source>
</evidence>
<protein>
    <submittedName>
        <fullName evidence="1">Uncharacterized protein</fullName>
    </submittedName>
</protein>
<dbReference type="Proteomes" id="UP000287394">
    <property type="component" value="Chromosome"/>
</dbReference>
<proteinExistence type="predicted"/>
<reference evidence="1 2" key="1">
    <citation type="journal article" date="2019" name="Int. J. Syst. Evol. Microbiol.">
        <title>Capsulimonas corticalis gen. nov., sp. nov., an aerobic capsulated bacterium, of a novel bacterial order, Capsulimonadales ord. nov., of the class Armatimonadia of the phylum Armatimonadetes.</title>
        <authorList>
            <person name="Li J."/>
            <person name="Kudo C."/>
            <person name="Tonouchi A."/>
        </authorList>
    </citation>
    <scope>NUCLEOTIDE SEQUENCE [LARGE SCALE GENOMIC DNA]</scope>
    <source>
        <strain evidence="1 2">AX-7</strain>
    </source>
</reference>
<gene>
    <name evidence="1" type="ORF">CCAX7_64130</name>
</gene>
<organism evidence="1 2">
    <name type="scientific">Capsulimonas corticalis</name>
    <dbReference type="NCBI Taxonomy" id="2219043"/>
    <lineage>
        <taxon>Bacteria</taxon>
        <taxon>Bacillati</taxon>
        <taxon>Armatimonadota</taxon>
        <taxon>Armatimonadia</taxon>
        <taxon>Capsulimonadales</taxon>
        <taxon>Capsulimonadaceae</taxon>
        <taxon>Capsulimonas</taxon>
    </lineage>
</organism>
<accession>A0A402CQR5</accession>
<sequence length="75" mass="8605">MRNAYIKFLSNEDSVLGFYELVTHSQVTRLSNDIYCVPWSSLALLDSRQVEYSFATEEDLTNAHPIWGFAATKSR</sequence>
<name>A0A402CQR5_9BACT</name>
<dbReference type="EMBL" id="AP025739">
    <property type="protein sequence ID" value="BDI34362.1"/>
    <property type="molecule type" value="Genomic_DNA"/>
</dbReference>
<dbReference type="KEGG" id="ccot:CCAX7_64130"/>
<dbReference type="AlphaFoldDB" id="A0A402CQR5"/>
<keyword evidence="2" id="KW-1185">Reference proteome</keyword>
<dbReference type="RefSeq" id="WP_119319733.1">
    <property type="nucleotide sequence ID" value="NZ_AP025739.1"/>
</dbReference>
<evidence type="ECO:0000313" key="1">
    <source>
        <dbReference type="EMBL" id="BDI34362.1"/>
    </source>
</evidence>